<evidence type="ECO:0000313" key="5">
    <source>
        <dbReference type="EMBL" id="NDV36251.1"/>
    </source>
</evidence>
<dbReference type="GO" id="GO:0022625">
    <property type="term" value="C:cytosolic large ribosomal subunit"/>
    <property type="evidence" value="ECO:0007669"/>
    <property type="project" value="TreeGrafter"/>
</dbReference>
<dbReference type="PANTHER" id="PTHR11722:SF0">
    <property type="entry name" value="LARGE RIBOSOMAL SUBUNIT PROTEIN EL13"/>
    <property type="match status" value="1"/>
</dbReference>
<dbReference type="GO" id="GO:0003735">
    <property type="term" value="F:structural constituent of ribosome"/>
    <property type="evidence" value="ECO:0007669"/>
    <property type="project" value="InterPro"/>
</dbReference>
<evidence type="ECO:0000256" key="3">
    <source>
        <dbReference type="ARBA" id="ARBA00023274"/>
    </source>
</evidence>
<dbReference type="EMBL" id="GIBP01007282">
    <property type="protein sequence ID" value="NDV36251.1"/>
    <property type="molecule type" value="Transcribed_RNA"/>
</dbReference>
<dbReference type="GO" id="GO:0006412">
    <property type="term" value="P:translation"/>
    <property type="evidence" value="ECO:0007669"/>
    <property type="project" value="InterPro"/>
</dbReference>
<accession>A0A6B2LHH2</accession>
<dbReference type="HAMAP" id="MF_00499">
    <property type="entry name" value="Ribosomal_eL13"/>
    <property type="match status" value="1"/>
</dbReference>
<organism evidence="5">
    <name type="scientific">Arcella intermedia</name>
    <dbReference type="NCBI Taxonomy" id="1963864"/>
    <lineage>
        <taxon>Eukaryota</taxon>
        <taxon>Amoebozoa</taxon>
        <taxon>Tubulinea</taxon>
        <taxon>Elardia</taxon>
        <taxon>Arcellinida</taxon>
        <taxon>Sphaerothecina</taxon>
        <taxon>Arcellidae</taxon>
        <taxon>Arcella</taxon>
    </lineage>
</organism>
<evidence type="ECO:0000256" key="1">
    <source>
        <dbReference type="ARBA" id="ARBA00005640"/>
    </source>
</evidence>
<dbReference type="PANTHER" id="PTHR11722">
    <property type="entry name" value="60S RIBOSOMAL PROTEIN L13"/>
    <property type="match status" value="1"/>
</dbReference>
<comment type="similarity">
    <text evidence="1">Belongs to the eukaryotic ribosomal protein eL13 family.</text>
</comment>
<feature type="region of interest" description="Disordered" evidence="4">
    <location>
        <begin position="203"/>
        <end position="227"/>
    </location>
</feature>
<dbReference type="InterPro" id="IPR001380">
    <property type="entry name" value="Ribosomal_eL13"/>
</dbReference>
<evidence type="ECO:0008006" key="6">
    <source>
        <dbReference type="Google" id="ProtNLM"/>
    </source>
</evidence>
<protein>
    <recommendedName>
        <fullName evidence="6">60S ribosomal protein L13</fullName>
    </recommendedName>
</protein>
<evidence type="ECO:0000256" key="4">
    <source>
        <dbReference type="SAM" id="MobiDB-lite"/>
    </source>
</evidence>
<reference evidence="5" key="1">
    <citation type="journal article" date="2020" name="J. Eukaryot. Microbiol.">
        <title>De novo Sequencing, Assembly and Annotation of the Transcriptome for the Free-Living Testate Amoeba Arcella intermedia.</title>
        <authorList>
            <person name="Ribeiro G.M."/>
            <person name="Porfirio-Sousa A.L."/>
            <person name="Maurer-Alcala X.X."/>
            <person name="Katz L.A."/>
            <person name="Lahr D.J.G."/>
        </authorList>
    </citation>
    <scope>NUCLEOTIDE SEQUENCE</scope>
</reference>
<keyword evidence="3" id="KW-0687">Ribonucleoprotein</keyword>
<keyword evidence="2" id="KW-0689">Ribosomal protein</keyword>
<proteinExistence type="inferred from homology"/>
<dbReference type="GO" id="GO:0003723">
    <property type="term" value="F:RNA binding"/>
    <property type="evidence" value="ECO:0007669"/>
    <property type="project" value="TreeGrafter"/>
</dbReference>
<dbReference type="Pfam" id="PF01294">
    <property type="entry name" value="Ribosomal_L13e"/>
    <property type="match status" value="1"/>
</dbReference>
<sequence length="227" mass="25800">MVKHNNAIVKNHFKKDWEKFVKTWFDQPAKKLKRHKKRAEKAARIFPRPLDTLRPVVHCPTLKYSSRAREGRGFTLKELALAKIDSRLARTIGIAVDSRRKDRSVETQSANVQRLLLFKSKLVLFPRKSKKPRVGDSTPEEISAAVQQTRPLPFKVVQQKDKARAVTEKEKTDSAYATARKARMEAYRVGDAVRKANAAVIQTTTAPSKKVVDEDDEGGDKKKKGKK</sequence>
<name>A0A6B2LHH2_9EUKA</name>
<dbReference type="AlphaFoldDB" id="A0A6B2LHH2"/>
<evidence type="ECO:0000256" key="2">
    <source>
        <dbReference type="ARBA" id="ARBA00022980"/>
    </source>
</evidence>